<evidence type="ECO:0000313" key="1">
    <source>
        <dbReference type="EMBL" id="KAJ5196710.1"/>
    </source>
</evidence>
<reference evidence="1" key="1">
    <citation type="submission" date="2022-11" db="EMBL/GenBank/DDBJ databases">
        <authorList>
            <person name="Petersen C."/>
        </authorList>
    </citation>
    <scope>NUCLEOTIDE SEQUENCE</scope>
    <source>
        <strain evidence="1">IBT 20477</strain>
    </source>
</reference>
<protein>
    <submittedName>
        <fullName evidence="1">Uncharacterized protein</fullName>
    </submittedName>
</protein>
<dbReference type="AlphaFoldDB" id="A0A9W9JKR3"/>
<proteinExistence type="predicted"/>
<comment type="caution">
    <text evidence="1">The sequence shown here is derived from an EMBL/GenBank/DDBJ whole genome shotgun (WGS) entry which is preliminary data.</text>
</comment>
<sequence length="80" mass="9222">MVNQVHPWKINMSWQTYPAVRLGSNTFTGEVRSIATGNDVEQSNSALWKFPQGPPGPFVSFRFHSIWETPYFVHLKVQDE</sequence>
<name>A0A9W9JKR3_9EURO</name>
<dbReference type="EMBL" id="JAPQKQ010000005">
    <property type="protein sequence ID" value="KAJ5196710.1"/>
    <property type="molecule type" value="Genomic_DNA"/>
</dbReference>
<accession>A0A9W9JKR3</accession>
<organism evidence="1 2">
    <name type="scientific">Penicillium cf. viridicatum</name>
    <dbReference type="NCBI Taxonomy" id="2972119"/>
    <lineage>
        <taxon>Eukaryota</taxon>
        <taxon>Fungi</taxon>
        <taxon>Dikarya</taxon>
        <taxon>Ascomycota</taxon>
        <taxon>Pezizomycotina</taxon>
        <taxon>Eurotiomycetes</taxon>
        <taxon>Eurotiomycetidae</taxon>
        <taxon>Eurotiales</taxon>
        <taxon>Aspergillaceae</taxon>
        <taxon>Penicillium</taxon>
    </lineage>
</organism>
<gene>
    <name evidence="1" type="ORF">N7449_007189</name>
</gene>
<evidence type="ECO:0000313" key="2">
    <source>
        <dbReference type="Proteomes" id="UP001150942"/>
    </source>
</evidence>
<reference evidence="1" key="2">
    <citation type="journal article" date="2023" name="IMA Fungus">
        <title>Comparative genomic study of the Penicillium genus elucidates a diverse pangenome and 15 lateral gene transfer events.</title>
        <authorList>
            <person name="Petersen C."/>
            <person name="Sorensen T."/>
            <person name="Nielsen M.R."/>
            <person name="Sondergaard T.E."/>
            <person name="Sorensen J.L."/>
            <person name="Fitzpatrick D.A."/>
            <person name="Frisvad J.C."/>
            <person name="Nielsen K.L."/>
        </authorList>
    </citation>
    <scope>NUCLEOTIDE SEQUENCE</scope>
    <source>
        <strain evidence="1">IBT 20477</strain>
    </source>
</reference>
<keyword evidence="2" id="KW-1185">Reference proteome</keyword>
<dbReference type="Proteomes" id="UP001150942">
    <property type="component" value="Unassembled WGS sequence"/>
</dbReference>